<evidence type="ECO:0000313" key="27">
    <source>
        <dbReference type="Proteomes" id="UP000002872"/>
    </source>
</evidence>
<keyword evidence="5 25" id="KW-1133">Transmembrane helix</keyword>
<evidence type="ECO:0000256" key="6">
    <source>
        <dbReference type="ARBA" id="ARBA00023136"/>
    </source>
</evidence>
<feature type="transmembrane region" description="Helical" evidence="25">
    <location>
        <begin position="306"/>
        <end position="327"/>
    </location>
</feature>
<keyword evidence="4 25" id="KW-0812">Transmembrane</keyword>
<dbReference type="SUPFAM" id="SSF103473">
    <property type="entry name" value="MFS general substrate transporter"/>
    <property type="match status" value="1"/>
</dbReference>
<feature type="transmembrane region" description="Helical" evidence="25">
    <location>
        <begin position="81"/>
        <end position="100"/>
    </location>
</feature>
<gene>
    <name evidence="26" type="ORF">NEQG_00756</name>
</gene>
<comment type="catalytic activity">
    <reaction evidence="14">
        <text>L-aspartyl-L-lysine(out) = L-aspartyl-L-lysine(in)</text>
        <dbReference type="Rhea" id="RHEA:79411"/>
        <dbReference type="ChEBI" id="CHEBI:229953"/>
    </reaction>
</comment>
<sequence length="412" mass="45516">MKNLKGVISARFAFFILSSASLFFFFFAYDSPSPMYTGLEEIFGPGYARYHSLLYSAYALPNLLLPLLFNLSGKPEQHTLLYTYSLIVLGQTVTTIGVGMKTFEWILAGRFIIGLGGESFTIVQSKVLASIFHTHEHGRIFGINLAIGRLGSILVYFLFGSVIEQWGIFKCSLFSTAFIWIGGLLIFYIYKTWDLEWDTSTELSGDDEVHHLLPFFILMGILLACSVSIFSSNNSAILQVRLGIDSRRATKMLALQELVTLASAIAISIITDKCGHRLTSICLGCIFLISGHSLIFFSVSVYYIPAVLLGIAAGLQACHWPCFPLLLSPNKLGIGLSLLSCFINMAYTVCPPVISKLTDRQFKTSEYCSILFAGFAGLISIYIILKNTAMGYGLNGTKHYITNKTRRLSSAV</sequence>
<evidence type="ECO:0000256" key="7">
    <source>
        <dbReference type="ARBA" id="ARBA00023228"/>
    </source>
</evidence>
<dbReference type="AlphaFoldDB" id="I3EI90"/>
<dbReference type="Pfam" id="PF07690">
    <property type="entry name" value="MFS_1"/>
    <property type="match status" value="1"/>
</dbReference>
<dbReference type="HOGENOM" id="CLU_027449_0_0_1"/>
<evidence type="ECO:0000256" key="17">
    <source>
        <dbReference type="ARBA" id="ARBA00044903"/>
    </source>
</evidence>
<keyword evidence="6 25" id="KW-0472">Membrane</keyword>
<comment type="catalytic activity">
    <reaction evidence="19">
        <text>L-alanyl-L-lysine(out) = L-alanyl-L-lysine(in)</text>
        <dbReference type="Rhea" id="RHEA:79415"/>
        <dbReference type="ChEBI" id="CHEBI:192470"/>
    </reaction>
</comment>
<dbReference type="STRING" id="935791.I3EI90"/>
<evidence type="ECO:0000256" key="24">
    <source>
        <dbReference type="ARBA" id="ARBA00046376"/>
    </source>
</evidence>
<comment type="catalytic activity">
    <reaction evidence="17">
        <text>L-arginyl-glycine(out) = L-arginyl-glycine(in)</text>
        <dbReference type="Rhea" id="RHEA:79391"/>
        <dbReference type="ChEBI" id="CHEBI:229955"/>
    </reaction>
</comment>
<evidence type="ECO:0000256" key="16">
    <source>
        <dbReference type="ARBA" id="ARBA00044900"/>
    </source>
</evidence>
<evidence type="ECO:0000256" key="10">
    <source>
        <dbReference type="ARBA" id="ARBA00044881"/>
    </source>
</evidence>
<evidence type="ECO:0000256" key="9">
    <source>
        <dbReference type="ARBA" id="ARBA00044878"/>
    </source>
</evidence>
<evidence type="ECO:0000256" key="18">
    <source>
        <dbReference type="ARBA" id="ARBA00044912"/>
    </source>
</evidence>
<dbReference type="EMBL" id="GL870877">
    <property type="protein sequence ID" value="EIJ88937.1"/>
    <property type="molecule type" value="Genomic_DNA"/>
</dbReference>
<dbReference type="OMA" id="IRMFPKI"/>
<dbReference type="OrthoDB" id="424834at2759"/>
<keyword evidence="3" id="KW-0813">Transport</keyword>
<dbReference type="VEuPathDB" id="MicrosporidiaDB:NEQG_00756"/>
<protein>
    <recommendedName>
        <fullName evidence="21">Lysosomal dipeptide transporter MFSD1</fullName>
    </recommendedName>
    <alternativeName>
        <fullName evidence="22">Major facilitator superfamily domain-containing protein 1</fullName>
    </alternativeName>
</protein>
<evidence type="ECO:0000256" key="20">
    <source>
        <dbReference type="ARBA" id="ARBA00044924"/>
    </source>
</evidence>
<comment type="catalytic activity">
    <reaction evidence="13">
        <text>L-alpha-aminoacyl-L-lysine(out) = L-alpha-aminoacyl-L-lysine(in)</text>
        <dbReference type="Rhea" id="RHEA:79383"/>
        <dbReference type="ChEBI" id="CHEBI:229966"/>
    </reaction>
</comment>
<feature type="transmembrane region" description="Helical" evidence="25">
    <location>
        <begin position="140"/>
        <end position="159"/>
    </location>
</feature>
<dbReference type="GO" id="GO:0022857">
    <property type="term" value="F:transmembrane transporter activity"/>
    <property type="evidence" value="ECO:0007669"/>
    <property type="project" value="InterPro"/>
</dbReference>
<evidence type="ECO:0000256" key="5">
    <source>
        <dbReference type="ARBA" id="ARBA00022989"/>
    </source>
</evidence>
<dbReference type="InterPro" id="IPR052187">
    <property type="entry name" value="MFSD1"/>
</dbReference>
<evidence type="ECO:0000256" key="19">
    <source>
        <dbReference type="ARBA" id="ARBA00044919"/>
    </source>
</evidence>
<dbReference type="Proteomes" id="UP000002872">
    <property type="component" value="Unassembled WGS sequence"/>
</dbReference>
<evidence type="ECO:0000256" key="8">
    <source>
        <dbReference type="ARBA" id="ARBA00044876"/>
    </source>
</evidence>
<comment type="catalytic activity">
    <reaction evidence="15">
        <text>L-arginyl-L-alpha-amino acid(out) = L-arginyl-L-alpha-amino acid(in)</text>
        <dbReference type="Rhea" id="RHEA:79371"/>
        <dbReference type="ChEBI" id="CHEBI:84315"/>
    </reaction>
</comment>
<feature type="transmembrane region" description="Helical" evidence="25">
    <location>
        <begin position="333"/>
        <end position="355"/>
    </location>
</feature>
<comment type="similarity">
    <text evidence="2">Belongs to the major facilitator superfamily.</text>
</comment>
<evidence type="ECO:0000256" key="12">
    <source>
        <dbReference type="ARBA" id="ARBA00044891"/>
    </source>
</evidence>
<keyword evidence="7" id="KW-0458">Lysosome</keyword>
<dbReference type="Gene3D" id="1.20.1250.20">
    <property type="entry name" value="MFS general substrate transporter like domains"/>
    <property type="match status" value="2"/>
</dbReference>
<evidence type="ECO:0000256" key="15">
    <source>
        <dbReference type="ARBA" id="ARBA00044899"/>
    </source>
</evidence>
<evidence type="ECO:0000256" key="2">
    <source>
        <dbReference type="ARBA" id="ARBA00008335"/>
    </source>
</evidence>
<comment type="subunit">
    <text evidence="24">Homodimer. Interacts with lysosomal protein GLMP (via lumenal domain); the interaction starts while both proteins are still in the endoplasmic reticulum and is required for stabilization of MFSD1 in lysosomes but has no direct effect on its targeting to lysosomes or transporter activity.</text>
</comment>
<dbReference type="PANTHER" id="PTHR23512:SF3">
    <property type="entry name" value="MAJOR FACILITATOR SUPERFAMILY DOMAIN-CONTAINING PROTEIN 1"/>
    <property type="match status" value="1"/>
</dbReference>
<comment type="catalytic activity">
    <reaction evidence="12">
        <text>L-lysyl-L-alpha-amino acid(out) = L-lysyl-L-alpha-amino acid(in)</text>
        <dbReference type="Rhea" id="RHEA:79387"/>
        <dbReference type="ChEBI" id="CHEBI:229965"/>
    </reaction>
</comment>
<dbReference type="InterPro" id="IPR036259">
    <property type="entry name" value="MFS_trans_sf"/>
</dbReference>
<evidence type="ECO:0000256" key="13">
    <source>
        <dbReference type="ARBA" id="ARBA00044893"/>
    </source>
</evidence>
<dbReference type="InterPro" id="IPR011701">
    <property type="entry name" value="MFS"/>
</dbReference>
<feature type="transmembrane region" description="Helical" evidence="25">
    <location>
        <begin position="171"/>
        <end position="190"/>
    </location>
</feature>
<accession>I3EI90</accession>
<evidence type="ECO:0000256" key="11">
    <source>
        <dbReference type="ARBA" id="ARBA00044884"/>
    </source>
</evidence>
<evidence type="ECO:0000256" key="21">
    <source>
        <dbReference type="ARBA" id="ARBA00044985"/>
    </source>
</evidence>
<feature type="transmembrane region" description="Helical" evidence="25">
    <location>
        <begin position="12"/>
        <end position="29"/>
    </location>
</feature>
<dbReference type="InParanoid" id="I3EI90"/>
<comment type="catalytic activity">
    <reaction evidence="10">
        <text>L-alpha-aminoacyl-L-arginine(out) = L-alpha-aminoacyl-L-arginine(in)</text>
        <dbReference type="Rhea" id="RHEA:79367"/>
        <dbReference type="ChEBI" id="CHEBI:229968"/>
    </reaction>
</comment>
<feature type="transmembrane region" description="Helical" evidence="25">
    <location>
        <begin position="49"/>
        <end position="69"/>
    </location>
</feature>
<evidence type="ECO:0000256" key="14">
    <source>
        <dbReference type="ARBA" id="ARBA00044898"/>
    </source>
</evidence>
<evidence type="ECO:0000256" key="3">
    <source>
        <dbReference type="ARBA" id="ARBA00022448"/>
    </source>
</evidence>
<feature type="transmembrane region" description="Helical" evidence="25">
    <location>
        <begin position="367"/>
        <end position="385"/>
    </location>
</feature>
<comment type="catalytic activity">
    <reaction evidence="18">
        <text>L-histidyl-L-alpha-amino acid(out) = L-histidyl-L-alpha-amino acid(in)</text>
        <dbReference type="Rhea" id="RHEA:79379"/>
        <dbReference type="ChEBI" id="CHEBI:229964"/>
    </reaction>
</comment>
<comment type="catalytic activity">
    <reaction evidence="8">
        <text>L-lysyl-L-alanine(out) = L-lysyl-L-alanine(in)</text>
        <dbReference type="Rhea" id="RHEA:79399"/>
        <dbReference type="ChEBI" id="CHEBI:229954"/>
    </reaction>
</comment>
<comment type="function">
    <text evidence="23">Lysosomal dipeptide uniporter that selectively exports lysine, arginine or histidine-containing dipeptides with a net positive charge from the lysosome lumen into the cytosol. Could play a role in a specific type of protein O-glycosylation indirectly regulating macrophages migration and tissue invasion. Also essential for liver homeostasis.</text>
</comment>
<evidence type="ECO:0000256" key="23">
    <source>
        <dbReference type="ARBA" id="ARBA00045709"/>
    </source>
</evidence>
<evidence type="ECO:0000256" key="1">
    <source>
        <dbReference type="ARBA" id="ARBA00004155"/>
    </source>
</evidence>
<evidence type="ECO:0000256" key="22">
    <source>
        <dbReference type="ARBA" id="ARBA00045018"/>
    </source>
</evidence>
<proteinExistence type="inferred from homology"/>
<keyword evidence="27" id="KW-1185">Reference proteome</keyword>
<comment type="subcellular location">
    <subcellularLocation>
        <location evidence="1">Lysosome membrane</location>
        <topology evidence="1">Multi-pass membrane protein</topology>
    </subcellularLocation>
</comment>
<feature type="transmembrane region" description="Helical" evidence="25">
    <location>
        <begin position="210"/>
        <end position="231"/>
    </location>
</feature>
<evidence type="ECO:0000313" key="26">
    <source>
        <dbReference type="EMBL" id="EIJ88937.1"/>
    </source>
</evidence>
<evidence type="ECO:0000256" key="4">
    <source>
        <dbReference type="ARBA" id="ARBA00022692"/>
    </source>
</evidence>
<comment type="catalytic activity">
    <reaction evidence="16">
        <text>L-lysyl-L-lysine(out) = L-lysyl-L-lysine(in)</text>
        <dbReference type="Rhea" id="RHEA:79403"/>
        <dbReference type="ChEBI" id="CHEBI:229956"/>
    </reaction>
</comment>
<organism evidence="26 27">
    <name type="scientific">Nematocida parisii (strain ERTm3)</name>
    <name type="common">Nematode killer fungus</name>
    <dbReference type="NCBI Taxonomy" id="935791"/>
    <lineage>
        <taxon>Eukaryota</taxon>
        <taxon>Fungi</taxon>
        <taxon>Fungi incertae sedis</taxon>
        <taxon>Microsporidia</taxon>
        <taxon>Nematocida</taxon>
    </lineage>
</organism>
<comment type="catalytic activity">
    <reaction evidence="20">
        <text>L-lysyl-glycine(out) = L-lysyl-glycine(in)</text>
        <dbReference type="Rhea" id="RHEA:79407"/>
        <dbReference type="ChEBI" id="CHEBI:191202"/>
    </reaction>
</comment>
<evidence type="ECO:0000256" key="25">
    <source>
        <dbReference type="SAM" id="Phobius"/>
    </source>
</evidence>
<dbReference type="PANTHER" id="PTHR23512">
    <property type="entry name" value="MAJOR FACILITATOR SUPERFAMILY DOMAIN-CONTAINING PROTEIN 1"/>
    <property type="match status" value="1"/>
</dbReference>
<reference evidence="26" key="1">
    <citation type="submission" date="2011-01" db="EMBL/GenBank/DDBJ databases">
        <title>The Genome Sequence of Nematocida parisii strain ERTm3.</title>
        <authorList>
            <consortium name="The Broad Institute Genome Sequencing Platform"/>
            <consortium name="The Broad Institute Genome Sequencing Center for Infectious Disease"/>
            <person name="Cuomo C."/>
            <person name="Troemel E."/>
            <person name="Young S.K."/>
            <person name="Zeng Q."/>
            <person name="Gargeya S."/>
            <person name="Fitzgerald M."/>
            <person name="Haas B."/>
            <person name="Abouelleil A."/>
            <person name="Alvarado L."/>
            <person name="Arachchi H.M."/>
            <person name="Berlin A."/>
            <person name="Chapman S.B."/>
            <person name="Gearin G."/>
            <person name="Goldberg J."/>
            <person name="Griggs A."/>
            <person name="Gujja S."/>
            <person name="Hansen M."/>
            <person name="Heiman D."/>
            <person name="Howarth C."/>
            <person name="Larimer J."/>
            <person name="Lui A."/>
            <person name="MacDonald P.J.P."/>
            <person name="McCowen C."/>
            <person name="Montmayeur A."/>
            <person name="Murphy C."/>
            <person name="Neiman D."/>
            <person name="Pearson M."/>
            <person name="Priest M."/>
            <person name="Roberts A."/>
            <person name="Saif S."/>
            <person name="Shea T."/>
            <person name="Sisk P."/>
            <person name="Stolte C."/>
            <person name="Sykes S."/>
            <person name="Wortman J."/>
            <person name="Nusbaum C."/>
            <person name="Birren B."/>
        </authorList>
    </citation>
    <scope>NUCLEOTIDE SEQUENCE</scope>
    <source>
        <strain evidence="26">ERTm3</strain>
    </source>
</reference>
<name>I3EI90_NEMP3</name>
<comment type="catalytic activity">
    <reaction evidence="11">
        <text>L-alpha-aminoacyl-L-histidine(out) = L-alpha-aminoacyl-L-histidine(in)</text>
        <dbReference type="Rhea" id="RHEA:79375"/>
        <dbReference type="ChEBI" id="CHEBI:229967"/>
    </reaction>
</comment>
<comment type="catalytic activity">
    <reaction evidence="9">
        <text>L-histidyl-glycine(out) = L-histidyl-glycine(in)</text>
        <dbReference type="Rhea" id="RHEA:79395"/>
        <dbReference type="ChEBI" id="CHEBI:229957"/>
    </reaction>
</comment>